<evidence type="ECO:0000313" key="2">
    <source>
        <dbReference type="Proteomes" id="UP000230481"/>
    </source>
</evidence>
<dbReference type="AlphaFoldDB" id="A0A2M6WVU7"/>
<dbReference type="EMBL" id="PFAA01000015">
    <property type="protein sequence ID" value="PIT96929.1"/>
    <property type="molecule type" value="Genomic_DNA"/>
</dbReference>
<organism evidence="1 2">
    <name type="scientific">Candidatus Campbellbacteria bacterium CG10_big_fil_rev_8_21_14_0_10_35_52</name>
    <dbReference type="NCBI Taxonomy" id="1974527"/>
    <lineage>
        <taxon>Bacteria</taxon>
        <taxon>Candidatus Campbelliibacteriota</taxon>
    </lineage>
</organism>
<evidence type="ECO:0000313" key="1">
    <source>
        <dbReference type="EMBL" id="PIT96929.1"/>
    </source>
</evidence>
<reference evidence="2" key="1">
    <citation type="submission" date="2017-09" db="EMBL/GenBank/DDBJ databases">
        <title>Depth-based differentiation of microbial function through sediment-hosted aquifers and enrichment of novel symbionts in the deep terrestrial subsurface.</title>
        <authorList>
            <person name="Probst A.J."/>
            <person name="Ladd B."/>
            <person name="Jarett J.K."/>
            <person name="Geller-Mcgrath D.E."/>
            <person name="Sieber C.M.K."/>
            <person name="Emerson J.B."/>
            <person name="Anantharaman K."/>
            <person name="Thomas B.C."/>
            <person name="Malmstrom R."/>
            <person name="Stieglmeier M."/>
            <person name="Klingl A."/>
            <person name="Woyke T."/>
            <person name="Ryan C.M."/>
            <person name="Banfield J.F."/>
        </authorList>
    </citation>
    <scope>NUCLEOTIDE SEQUENCE [LARGE SCALE GENOMIC DNA]</scope>
</reference>
<name>A0A2M6WVU7_9BACT</name>
<comment type="caution">
    <text evidence="1">The sequence shown here is derived from an EMBL/GenBank/DDBJ whole genome shotgun (WGS) entry which is preliminary data.</text>
</comment>
<proteinExistence type="predicted"/>
<protein>
    <submittedName>
        <fullName evidence="1">Uncharacterized protein</fullName>
    </submittedName>
</protein>
<dbReference type="Proteomes" id="UP000230481">
    <property type="component" value="Unassembled WGS sequence"/>
</dbReference>
<accession>A0A2M6WVU7</accession>
<gene>
    <name evidence="1" type="ORF">COT82_00570</name>
</gene>
<sequence>MKSIIKESMPCWYELSWSNKNSIILRIHKDFVKNKGKIPEEESIIKELKEENKFSMFEGDFEGKNFGFDKSFVNKGLNKDFFEMEADIPVLRKESEESCSSCGGTGRNNFLGGICRFCDGRGKSYFYKWEKASALSASFTVFFMYSFNPKVQTSSNLKQLMTIQTITKKDAQGHGSSLKGEFSAILVNWIRMIKEVKNLLTLIRTATMGTFTKMSGCRVDESSFWVRLKNGRLIMNCPGDACGIHPENWYEENDKGYEFNCHNVDSPMQQITLLAGLAALHDEARRAGIGVF</sequence>